<dbReference type="GO" id="GO:0000139">
    <property type="term" value="C:Golgi membrane"/>
    <property type="evidence" value="ECO:0007669"/>
    <property type="project" value="UniProtKB-SubCell"/>
</dbReference>
<dbReference type="AlphaFoldDB" id="A0A0G4GT30"/>
<evidence type="ECO:0000256" key="2">
    <source>
        <dbReference type="ARBA" id="ARBA00005831"/>
    </source>
</evidence>
<evidence type="ECO:0000313" key="10">
    <source>
        <dbReference type="EMBL" id="CEM33851.1"/>
    </source>
</evidence>
<gene>
    <name evidence="10" type="ORF">Cvel_5169</name>
</gene>
<evidence type="ECO:0000256" key="4">
    <source>
        <dbReference type="ARBA" id="ARBA00022448"/>
    </source>
</evidence>
<evidence type="ECO:0000256" key="6">
    <source>
        <dbReference type="ARBA" id="ARBA00023034"/>
    </source>
</evidence>
<accession>A0A0G4GT30</accession>
<reference evidence="10" key="1">
    <citation type="submission" date="2014-11" db="EMBL/GenBank/DDBJ databases">
        <authorList>
            <person name="Otto D Thomas"/>
            <person name="Naeem Raeece"/>
        </authorList>
    </citation>
    <scope>NUCLEOTIDE SEQUENCE</scope>
</reference>
<dbReference type="GO" id="GO:0006890">
    <property type="term" value="P:retrograde vesicle-mediated transport, Golgi to endoplasmic reticulum"/>
    <property type="evidence" value="ECO:0007669"/>
    <property type="project" value="TreeGrafter"/>
</dbReference>
<evidence type="ECO:0000256" key="5">
    <source>
        <dbReference type="ARBA" id="ARBA00022927"/>
    </source>
</evidence>
<dbReference type="GO" id="GO:0007030">
    <property type="term" value="P:Golgi organization"/>
    <property type="evidence" value="ECO:0007669"/>
    <property type="project" value="TreeGrafter"/>
</dbReference>
<evidence type="ECO:0000256" key="7">
    <source>
        <dbReference type="ARBA" id="ARBA00023136"/>
    </source>
</evidence>
<feature type="region of interest" description="Disordered" evidence="9">
    <location>
        <begin position="361"/>
        <end position="400"/>
    </location>
</feature>
<protein>
    <recommendedName>
        <fullName evidence="3">Conserved oligomeric Golgi complex subunit 7</fullName>
    </recommendedName>
    <alternativeName>
        <fullName evidence="8">Component of oligomeric Golgi complex 7</fullName>
    </alternativeName>
</protein>
<evidence type="ECO:0000256" key="3">
    <source>
        <dbReference type="ARBA" id="ARBA00020984"/>
    </source>
</evidence>
<dbReference type="PANTHER" id="PTHR21443:SF0">
    <property type="entry name" value="CONSERVED OLIGOMERIC GOLGI COMPLEX SUBUNIT 7"/>
    <property type="match status" value="1"/>
</dbReference>
<dbReference type="InterPro" id="IPR019335">
    <property type="entry name" value="COG7"/>
</dbReference>
<keyword evidence="6" id="KW-0333">Golgi apparatus</keyword>
<proteinExistence type="inferred from homology"/>
<dbReference type="VEuPathDB" id="CryptoDB:Cvel_5169"/>
<dbReference type="GO" id="GO:0006886">
    <property type="term" value="P:intracellular protein transport"/>
    <property type="evidence" value="ECO:0007669"/>
    <property type="project" value="InterPro"/>
</dbReference>
<evidence type="ECO:0000256" key="1">
    <source>
        <dbReference type="ARBA" id="ARBA00004395"/>
    </source>
</evidence>
<dbReference type="Pfam" id="PF10191">
    <property type="entry name" value="COG7"/>
    <property type="match status" value="1"/>
</dbReference>
<feature type="compositionally biased region" description="Low complexity" evidence="9">
    <location>
        <begin position="366"/>
        <end position="376"/>
    </location>
</feature>
<sequence length="967" mass="103036">MQGGSGAFDQYQVFEVDLASFEGENFDPVLWMDEVMRGKPGYELSKKVEWISNTDQHLSSLATALQLRSQDLNEVLEVSSLQIVNMVPFLVSAGGRMKSKIATGKRKLADLLGQMSQADADQQESLRFLAEIDAVKTKLETARRVLVHINEWDFRTREVESLLSAGHLGQVATHLLALTETAKLLSSVSEFDDRAKAIKRFTDFLLRLCKEKLAEALEGDDKTQVAKCSRIFAQLGEREALLDCLVSAFEGASTSAWKGLWKRTGAAAAQQQQAGSSAGVEVDEGGEGPQMRLREDSALLSFFERFSQDIEERASLVSAAVQSAVAAEKEHAEEQAKALKAAGGEAPGGARLLPLPVTTSLQTQTGASPSSASASREGGGEGAAGGESRTRRKTENAHEKTQAAALAEKVAFRCVRAALSVYQRDIGGFLKILGEGAGTGGGEEDIKGREQAVERLMSAFEGGTNLLCAAPSLAEREGKLWEFLRGDGGVSLVPVSLFEAYAKVTRASFALSLGDSPPHHPSWAPSQAVLEAESNAVKVLWQVAGRAEALVSSLVLAPSVPLFVACADEALMGYWSRWSQLRDSFRKTIGIRHQGRKESGAVGVDAQLLQTCLQVHQLVEMLAGPADSATKRALGSADSGETAEEREGEVTGVERSGSEGRFFALEKTLISQLVETARRRSRLNRILLQALEKGPPLEVEVPSKHTVATSWKNFQSVLLSVPVASKPGRGEGEGASPVLPPSSYRPGVLLQESAKALRKVHADAKALVRDCCLAPARKLLEGYAHMAEWTAAEGSAHSGALTGQMPTSVATSVGEHVLGLVSQLDHLQVAGGDWLVMVVDSLSSVMTKAVSEIPRLTASGALQLAFDVGYTLKVAGALGCLPEAGSLVSLLVALCEEVGGGSGGESGQSAGAWDPLKTQCAESTALLAGEGDPERLKRQVDTFRQNVRLKMFSRSPVSPQPPRPTLT</sequence>
<dbReference type="PANTHER" id="PTHR21443">
    <property type="entry name" value="CONSERVED OLIGOMERIC GOLGI COMPLEX COMPONENT 7"/>
    <property type="match status" value="1"/>
</dbReference>
<keyword evidence="7" id="KW-0472">Membrane</keyword>
<keyword evidence="4" id="KW-0813">Transport</keyword>
<dbReference type="EMBL" id="CDMZ01001524">
    <property type="protein sequence ID" value="CEM33851.1"/>
    <property type="molecule type" value="Genomic_DNA"/>
</dbReference>
<keyword evidence="5" id="KW-0653">Protein transport</keyword>
<feature type="region of interest" description="Disordered" evidence="9">
    <location>
        <begin position="630"/>
        <end position="654"/>
    </location>
</feature>
<evidence type="ECO:0000256" key="8">
    <source>
        <dbReference type="ARBA" id="ARBA00031345"/>
    </source>
</evidence>
<dbReference type="GO" id="GO:0017119">
    <property type="term" value="C:Golgi transport complex"/>
    <property type="evidence" value="ECO:0007669"/>
    <property type="project" value="InterPro"/>
</dbReference>
<organism evidence="10">
    <name type="scientific">Chromera velia CCMP2878</name>
    <dbReference type="NCBI Taxonomy" id="1169474"/>
    <lineage>
        <taxon>Eukaryota</taxon>
        <taxon>Sar</taxon>
        <taxon>Alveolata</taxon>
        <taxon>Colpodellida</taxon>
        <taxon>Chromeraceae</taxon>
        <taxon>Chromera</taxon>
    </lineage>
</organism>
<comment type="similarity">
    <text evidence="2">Belongs to the COG7 family.</text>
</comment>
<comment type="subcellular location">
    <subcellularLocation>
        <location evidence="1">Golgi apparatus membrane</location>
        <topology evidence="1">Peripheral membrane protein</topology>
    </subcellularLocation>
</comment>
<evidence type="ECO:0000256" key="9">
    <source>
        <dbReference type="SAM" id="MobiDB-lite"/>
    </source>
</evidence>
<name>A0A0G4GT30_9ALVE</name>